<evidence type="ECO:0000259" key="5">
    <source>
        <dbReference type="Pfam" id="PF00185"/>
    </source>
</evidence>
<keyword evidence="3 4" id="KW-0808">Transferase</keyword>
<evidence type="ECO:0000256" key="4">
    <source>
        <dbReference type="RuleBase" id="RU003634"/>
    </source>
</evidence>
<dbReference type="InterPro" id="IPR006130">
    <property type="entry name" value="Asp/Orn_carbamoylTrfase"/>
</dbReference>
<reference evidence="7 8" key="1">
    <citation type="submission" date="2024-04" db="EMBL/GenBank/DDBJ databases">
        <title>Tritrichomonas musculus Genome.</title>
        <authorList>
            <person name="Alves-Ferreira E."/>
            <person name="Grigg M."/>
            <person name="Lorenzi H."/>
            <person name="Galac M."/>
        </authorList>
    </citation>
    <scope>NUCLEOTIDE SEQUENCE [LARGE SCALE GENOMIC DNA]</scope>
    <source>
        <strain evidence="7 8">EAF2021</strain>
    </source>
</reference>
<evidence type="ECO:0000256" key="3">
    <source>
        <dbReference type="ARBA" id="ARBA00022679"/>
    </source>
</evidence>
<accession>A0ABR2IEG6</accession>
<comment type="caution">
    <text evidence="7">The sequence shown here is derived from an EMBL/GenBank/DDBJ whole genome shotgun (WGS) entry which is preliminary data.</text>
</comment>
<name>A0ABR2IEG6_9EUKA</name>
<dbReference type="PRINTS" id="PR00100">
    <property type="entry name" value="AOTCASE"/>
</dbReference>
<feature type="domain" description="Aspartate/ornithine carbamoyltransferase Asp/Orn-binding" evidence="5">
    <location>
        <begin position="152"/>
        <end position="308"/>
    </location>
</feature>
<dbReference type="PANTHER" id="PTHR45753:SF3">
    <property type="entry name" value="ORNITHINE TRANSCARBAMYLASE, MITOCHONDRIAL"/>
    <property type="match status" value="1"/>
</dbReference>
<dbReference type="Pfam" id="PF00185">
    <property type="entry name" value="OTCace"/>
    <property type="match status" value="1"/>
</dbReference>
<dbReference type="PANTHER" id="PTHR45753">
    <property type="entry name" value="ORNITHINE CARBAMOYLTRANSFERASE, MITOCHONDRIAL"/>
    <property type="match status" value="1"/>
</dbReference>
<keyword evidence="8" id="KW-1185">Reference proteome</keyword>
<dbReference type="NCBIfam" id="TIGR00658">
    <property type="entry name" value="orni_carb_tr"/>
    <property type="match status" value="1"/>
</dbReference>
<dbReference type="InterPro" id="IPR006131">
    <property type="entry name" value="Asp_carbamoyltransf_Asp/Orn-bd"/>
</dbReference>
<dbReference type="Gene3D" id="3.40.50.1370">
    <property type="entry name" value="Aspartate/ornithine carbamoyltransferase"/>
    <property type="match status" value="2"/>
</dbReference>
<protein>
    <recommendedName>
        <fullName evidence="2">ornithine carbamoyltransferase</fullName>
        <ecNumber evidence="2">2.1.3.3</ecNumber>
    </recommendedName>
</protein>
<dbReference type="Pfam" id="PF02729">
    <property type="entry name" value="OTCace_N"/>
    <property type="match status" value="1"/>
</dbReference>
<dbReference type="SUPFAM" id="SSF53671">
    <property type="entry name" value="Aspartate/ornithine carbamoyltransferase"/>
    <property type="match status" value="1"/>
</dbReference>
<dbReference type="InterPro" id="IPR036901">
    <property type="entry name" value="Asp/Orn_carbamoylTrfase_sf"/>
</dbReference>
<evidence type="ECO:0000313" key="8">
    <source>
        <dbReference type="Proteomes" id="UP001470230"/>
    </source>
</evidence>
<dbReference type="EC" id="2.1.3.3" evidence="2"/>
<evidence type="ECO:0000256" key="2">
    <source>
        <dbReference type="ARBA" id="ARBA00013007"/>
    </source>
</evidence>
<feature type="domain" description="Aspartate/ornithine carbamoyltransferase carbamoyl-P binding" evidence="6">
    <location>
        <begin position="6"/>
        <end position="144"/>
    </location>
</feature>
<evidence type="ECO:0000313" key="7">
    <source>
        <dbReference type="EMBL" id="KAK8860907.1"/>
    </source>
</evidence>
<dbReference type="Proteomes" id="UP001470230">
    <property type="component" value="Unassembled WGS sequence"/>
</dbReference>
<sequence length="317" mass="35596">MSVPCRHILTATSMTAEEFKKTLELGFDIKKNPQKYSDVLRQKTLLMLFEKPSLRTRVSFETGMTLLGGHAIMYSIADSPLGKKETIADTAHVLERMVNVVMARLNSRHDIREFAANSKIPIINALDDYAHPTQMLADFMAIIEHRGKLEGTILSYFGDVANNVTYDLMRVCAMFGLDCRVCGPEGTHYAIEKEVIDECNAINAKTGGKLLITHDVNAAAKDANVIYTDTILSYHIPKNELEVRRRVFKPFQVNQELMAKCAKDAIFMHCLPATRGDEVTAEVIDGPQSIIFDEAENRLWGEMALLVHLIKGFDFKI</sequence>
<dbReference type="EMBL" id="JAPFFF010000018">
    <property type="protein sequence ID" value="KAK8860907.1"/>
    <property type="molecule type" value="Genomic_DNA"/>
</dbReference>
<dbReference type="PRINTS" id="PR00102">
    <property type="entry name" value="OTCASE"/>
</dbReference>
<dbReference type="InterPro" id="IPR002292">
    <property type="entry name" value="Orn/put_carbamltrans"/>
</dbReference>
<organism evidence="7 8">
    <name type="scientific">Tritrichomonas musculus</name>
    <dbReference type="NCBI Taxonomy" id="1915356"/>
    <lineage>
        <taxon>Eukaryota</taxon>
        <taxon>Metamonada</taxon>
        <taxon>Parabasalia</taxon>
        <taxon>Tritrichomonadida</taxon>
        <taxon>Tritrichomonadidae</taxon>
        <taxon>Tritrichomonas</taxon>
    </lineage>
</organism>
<evidence type="ECO:0000259" key="6">
    <source>
        <dbReference type="Pfam" id="PF02729"/>
    </source>
</evidence>
<dbReference type="InterPro" id="IPR006132">
    <property type="entry name" value="Asp/Orn_carbamoyltranf_P-bd"/>
</dbReference>
<comment type="similarity">
    <text evidence="1">Belongs to the aspartate/ornithine carbamoyltransferase superfamily. OTCase family.</text>
</comment>
<dbReference type="NCBIfam" id="NF001986">
    <property type="entry name" value="PRK00779.1"/>
    <property type="match status" value="1"/>
</dbReference>
<evidence type="ECO:0000256" key="1">
    <source>
        <dbReference type="ARBA" id="ARBA00007805"/>
    </source>
</evidence>
<gene>
    <name evidence="7" type="ORF">M9Y10_012599</name>
</gene>
<proteinExistence type="inferred from homology"/>